<protein>
    <recommendedName>
        <fullName evidence="1">N,N-dimethylformamidase beta subunit-like C-terminal domain-containing protein</fullName>
    </recommendedName>
</protein>
<dbReference type="Gene3D" id="2.60.120.200">
    <property type="match status" value="1"/>
</dbReference>
<comment type="caution">
    <text evidence="2">The sequence shown here is derived from an EMBL/GenBank/DDBJ whole genome shotgun (WGS) entry which is preliminary data.</text>
</comment>
<dbReference type="InterPro" id="IPR013320">
    <property type="entry name" value="ConA-like_dom_sf"/>
</dbReference>
<dbReference type="SUPFAM" id="SSF49899">
    <property type="entry name" value="Concanavalin A-like lectins/glucanases"/>
    <property type="match status" value="1"/>
</dbReference>
<organism evidence="2 3">
    <name type="scientific">Domibacillus mangrovi</name>
    <dbReference type="NCBI Taxonomy" id="1714354"/>
    <lineage>
        <taxon>Bacteria</taxon>
        <taxon>Bacillati</taxon>
        <taxon>Bacillota</taxon>
        <taxon>Bacilli</taxon>
        <taxon>Bacillales</taxon>
        <taxon>Bacillaceae</taxon>
        <taxon>Domibacillus</taxon>
    </lineage>
</organism>
<dbReference type="Proteomes" id="UP000186524">
    <property type="component" value="Unassembled WGS sequence"/>
</dbReference>
<dbReference type="EMBL" id="MRWQ01000002">
    <property type="protein sequence ID" value="OKL37812.1"/>
    <property type="molecule type" value="Genomic_DNA"/>
</dbReference>
<dbReference type="InterPro" id="IPR029062">
    <property type="entry name" value="Class_I_gatase-like"/>
</dbReference>
<feature type="domain" description="N,N-dimethylformamidase beta subunit-like C-terminal" evidence="1">
    <location>
        <begin position="301"/>
        <end position="736"/>
    </location>
</feature>
<dbReference type="Pfam" id="PF20254">
    <property type="entry name" value="DMFA2_C"/>
    <property type="match status" value="1"/>
</dbReference>
<evidence type="ECO:0000259" key="1">
    <source>
        <dbReference type="Pfam" id="PF20254"/>
    </source>
</evidence>
<evidence type="ECO:0000313" key="3">
    <source>
        <dbReference type="Proteomes" id="UP000186524"/>
    </source>
</evidence>
<dbReference type="InterPro" id="IPR046540">
    <property type="entry name" value="DMFA2_C"/>
</dbReference>
<dbReference type="AlphaFoldDB" id="A0A1Q5P6U4"/>
<dbReference type="STRING" id="1714354.BLL40_03020"/>
<keyword evidence="3" id="KW-1185">Reference proteome</keyword>
<name>A0A1Q5P6U4_9BACI</name>
<reference evidence="2 3" key="1">
    <citation type="submission" date="2016-12" db="EMBL/GenBank/DDBJ databases">
        <title>Domibacillus sp. SAOS 44 whole genome sequencing.</title>
        <authorList>
            <person name="Verma A."/>
            <person name="Krishnamurthi S."/>
        </authorList>
    </citation>
    <scope>NUCLEOTIDE SEQUENCE [LARGE SCALE GENOMIC DNA]</scope>
    <source>
        <strain evidence="2 3">SAOS 44</strain>
    </source>
</reference>
<gene>
    <name evidence="2" type="ORF">BLL40_03020</name>
</gene>
<evidence type="ECO:0000313" key="2">
    <source>
        <dbReference type="EMBL" id="OKL37812.1"/>
    </source>
</evidence>
<dbReference type="SUPFAM" id="SSF52317">
    <property type="entry name" value="Class I glutamine amidotransferase-like"/>
    <property type="match status" value="1"/>
</dbReference>
<accession>A0A1Q5P6U4</accession>
<dbReference type="OrthoDB" id="505641at2"/>
<proteinExistence type="predicted"/>
<sequence length="769" mass="86342">MMAITGYTNQMSVQPGERIKFMVSSDHKKYRTDMVHLIHGDSDPKGPGLKINKINADVDKEYEGRKQDIYMGSYVKFDDQSPFENIRSFSLQAMIFPTTPELGVQGILTKWSPNQNSGYGLFIDEKGCLAVWIGDKEGKVEKVSTNQPLVSQTWYFVGASFDAESGKLTVFQEANISKTNGRFSLPYGIDHMNARNEKVTTVQAYASTEAPFLIASLFDQKTNGKHKVIWRYNGKIDRPRMANMSLSKEEMVSWIDNPTGDGVVAAWDFAQGMTGKGFKKLEKVYDASPNQLHGETVNHPTRAVTGYNWTSEEQNFTHAPEQYAAIHFHDDDMTDAKWEVDFEWKVPDDLKSGVYAAHVYAEDDNEDYITFFVRPKKGQPTAKAVLILPTASYLAYANNRFQDIPLAQLMFGRAPVVQQEDMYLGEHAEYGLSTYDHHNDGTGVCFSSSLRPILNMRPKYRHNLSPSLWQFNADLHLIDWLTEKGFDFDVITDQDLHFEGAELLNHYTVAITGSHPEYFSGPMLDAVEDFQSNGGRFMYMGSNGFYWVVTFDPENPSLMEVRKNYGNQGWKSKPGEIHLSITGEQGSIWKHRGRAPQKICGVGYMAEGFEVSSYYRRSEDSFNSNLDWVFEGIEMDEILGDFGLVGGGAAGLELDIFDEELGTPSHAVILASSEGHTNVYVPVAEELYFNITGLGGEENPKVRADMVYYPTPNGGAVFSTGSIAYCGSLSHNNYDNNISRLTENVLKRFLSEEPLPLGLAEQTLDKVNN</sequence>